<dbReference type="Pfam" id="PF05362">
    <property type="entry name" value="Lon_C"/>
    <property type="match status" value="1"/>
</dbReference>
<keyword evidence="6" id="KW-1185">Reference proteome</keyword>
<comment type="similarity">
    <text evidence="1">Belongs to the peptidase S16 family.</text>
</comment>
<evidence type="ECO:0000259" key="3">
    <source>
        <dbReference type="PROSITE" id="PS50106"/>
    </source>
</evidence>
<dbReference type="SUPFAM" id="SSF50156">
    <property type="entry name" value="PDZ domain-like"/>
    <property type="match status" value="1"/>
</dbReference>
<sequence length="343" mass="37739">MIHMKKRHFRWMLVILILIVAVTFIKLPYYVTKPGEATELASLVKVKGGYPEKGSLSLMTVKVGPANPYTYLWAKMHPYYEIVPDESIKQEGESDEEYMKRQVQMMKSSQENAVIAAYQKAGKEVSYSFNGIYASSVVANMPAKGKIEVGDKIISADGKTYQSSEKLIDYISSKKPGDKVTFKIERDTKEKTVTLALKAFPEEPGRAGIGVALYTDRNVKVKPDIDFKIENIGGPSAGLMMSLEIYNQLTKTDETKGYNIAGTGTIDVDGKVGPIGGIDQKVVAADKAGKDIFFAPNQNGASNSDYKNAVKTAKDIDSDMKIVPVDTMQDAIDYLNKLKAKST</sequence>
<protein>
    <recommendedName>
        <fullName evidence="1">endopeptidase La</fullName>
        <ecNumber evidence="1">3.4.21.53</ecNumber>
    </recommendedName>
</protein>
<feature type="active site" evidence="1">
    <location>
        <position position="236"/>
    </location>
</feature>
<accession>A0ABM5LW87</accession>
<keyword evidence="1" id="KW-0645">Protease</keyword>
<dbReference type="Proteomes" id="UP000006867">
    <property type="component" value="Chromosome"/>
</dbReference>
<keyword evidence="2" id="KW-1133">Transmembrane helix</keyword>
<proteinExistence type="inferred from homology"/>
<reference evidence="5 6" key="1">
    <citation type="journal article" date="2011" name="Front. Microbiol.">
        <title>Genomic signatures of strain selection and enhancement in Bacillus atrophaeus var. globigii, a historical biowarfare simulant.</title>
        <authorList>
            <person name="Gibbons H.S."/>
            <person name="Broomall S.M."/>
            <person name="McNew L.A."/>
            <person name="Daligault H."/>
            <person name="Chapman C."/>
            <person name="Bruce D."/>
            <person name="Karavis M."/>
            <person name="Krepps M."/>
            <person name="McGregor P.A."/>
            <person name="Hong C."/>
            <person name="Park K.H."/>
            <person name="Akmal A."/>
            <person name="Feldman A."/>
            <person name="Lin J.S."/>
            <person name="Chang W.E."/>
            <person name="Higgs B.W."/>
            <person name="Demirev P."/>
            <person name="Lindquist J."/>
            <person name="Liem A."/>
            <person name="Fochler E."/>
            <person name="Read T.D."/>
            <person name="Tapia R."/>
            <person name="Johnson S."/>
            <person name="Bishop-Lilly K.A."/>
            <person name="Detter C."/>
            <person name="Han C."/>
            <person name="Sozhamannan S."/>
            <person name="Rosenzweig C.N."/>
            <person name="Skowronski E.W."/>
        </authorList>
    </citation>
    <scope>NUCLEOTIDE SEQUENCE [LARGE SCALE GENOMIC DNA]</scope>
    <source>
        <strain evidence="5 6">1942</strain>
    </source>
</reference>
<gene>
    <name evidence="5" type="ordered locus">BATR1942_05310</name>
</gene>
<feature type="domain" description="Lon proteolytic" evidence="4">
    <location>
        <begin position="189"/>
        <end position="338"/>
    </location>
</feature>
<keyword evidence="1" id="KW-0378">Hydrolase</keyword>
<comment type="catalytic activity">
    <reaction evidence="1">
        <text>Hydrolysis of proteins in presence of ATP.</text>
        <dbReference type="EC" id="3.4.21.53"/>
    </reaction>
</comment>
<keyword evidence="2" id="KW-0812">Transmembrane</keyword>
<evidence type="ECO:0000256" key="2">
    <source>
        <dbReference type="SAM" id="Phobius"/>
    </source>
</evidence>
<dbReference type="SMART" id="SM00228">
    <property type="entry name" value="PDZ"/>
    <property type="match status" value="1"/>
</dbReference>
<dbReference type="NCBIfam" id="NF041438">
    <property type="entry name" value="SepM_fam_S16"/>
    <property type="match status" value="1"/>
</dbReference>
<evidence type="ECO:0000313" key="6">
    <source>
        <dbReference type="Proteomes" id="UP000006867"/>
    </source>
</evidence>
<dbReference type="SUPFAM" id="SSF54211">
    <property type="entry name" value="Ribosomal protein S5 domain 2-like"/>
    <property type="match status" value="1"/>
</dbReference>
<dbReference type="InterPro" id="IPR020568">
    <property type="entry name" value="Ribosomal_Su5_D2-typ_SF"/>
</dbReference>
<dbReference type="EMBL" id="CP002207">
    <property type="protein sequence ID" value="ADP32016.1"/>
    <property type="molecule type" value="Genomic_DNA"/>
</dbReference>
<dbReference type="InterPro" id="IPR014721">
    <property type="entry name" value="Ribsml_uS5_D2-typ_fold_subgr"/>
</dbReference>
<dbReference type="InterPro" id="IPR001478">
    <property type="entry name" value="PDZ"/>
</dbReference>
<evidence type="ECO:0000259" key="4">
    <source>
        <dbReference type="PROSITE" id="PS51786"/>
    </source>
</evidence>
<dbReference type="InterPro" id="IPR008269">
    <property type="entry name" value="Lon_proteolytic"/>
</dbReference>
<feature type="active site" evidence="1">
    <location>
        <position position="281"/>
    </location>
</feature>
<dbReference type="PROSITE" id="PS51786">
    <property type="entry name" value="LON_PROTEOLYTIC"/>
    <property type="match status" value="1"/>
</dbReference>
<dbReference type="EC" id="3.4.21.53" evidence="1"/>
<evidence type="ECO:0000313" key="5">
    <source>
        <dbReference type="EMBL" id="ADP32016.1"/>
    </source>
</evidence>
<dbReference type="Gene3D" id="3.30.230.10">
    <property type="match status" value="1"/>
</dbReference>
<name>A0ABM5LW87_BACA1</name>
<dbReference type="PROSITE" id="PS50106">
    <property type="entry name" value="PDZ"/>
    <property type="match status" value="1"/>
</dbReference>
<organism evidence="5 6">
    <name type="scientific">Bacillus atrophaeus (strain 1942)</name>
    <dbReference type="NCBI Taxonomy" id="720555"/>
    <lineage>
        <taxon>Bacteria</taxon>
        <taxon>Bacillati</taxon>
        <taxon>Bacillota</taxon>
        <taxon>Bacilli</taxon>
        <taxon>Bacillales</taxon>
        <taxon>Bacillaceae</taxon>
        <taxon>Bacillus</taxon>
    </lineage>
</organism>
<feature type="domain" description="PDZ" evidence="3">
    <location>
        <begin position="102"/>
        <end position="188"/>
    </location>
</feature>
<dbReference type="InterPro" id="IPR027065">
    <property type="entry name" value="Lon_Prtase"/>
</dbReference>
<dbReference type="InterPro" id="IPR036034">
    <property type="entry name" value="PDZ_sf"/>
</dbReference>
<keyword evidence="2" id="KW-0472">Membrane</keyword>
<dbReference type="Pfam" id="PF13180">
    <property type="entry name" value="PDZ_2"/>
    <property type="match status" value="1"/>
</dbReference>
<keyword evidence="1" id="KW-0720">Serine protease</keyword>
<dbReference type="PANTHER" id="PTHR10046">
    <property type="entry name" value="ATP DEPENDENT LON PROTEASE FAMILY MEMBER"/>
    <property type="match status" value="1"/>
</dbReference>
<evidence type="ECO:0000256" key="1">
    <source>
        <dbReference type="PROSITE-ProRule" id="PRU01122"/>
    </source>
</evidence>
<feature type="transmembrane region" description="Helical" evidence="2">
    <location>
        <begin position="12"/>
        <end position="31"/>
    </location>
</feature>